<dbReference type="InterPro" id="IPR014795">
    <property type="entry name" value="TacA_1-like"/>
</dbReference>
<evidence type="ECO:0000313" key="3">
    <source>
        <dbReference type="EMBL" id="MBI4596602.1"/>
    </source>
</evidence>
<reference evidence="3" key="1">
    <citation type="submission" date="2020-07" db="EMBL/GenBank/DDBJ databases">
        <title>Huge and variable diversity of episymbiotic CPR bacteria and DPANN archaea in groundwater ecosystems.</title>
        <authorList>
            <person name="He C.Y."/>
            <person name="Keren R."/>
            <person name="Whittaker M."/>
            <person name="Farag I.F."/>
            <person name="Doudna J."/>
            <person name="Cate J.H.D."/>
            <person name="Banfield J.F."/>
        </authorList>
    </citation>
    <scope>NUCLEOTIDE SEQUENCE</scope>
    <source>
        <strain evidence="3">NC_groundwater_1482_Ag_S-0.65um_47_24</strain>
    </source>
</reference>
<dbReference type="SUPFAM" id="SSF47598">
    <property type="entry name" value="Ribbon-helix-helix"/>
    <property type="match status" value="1"/>
</dbReference>
<dbReference type="PANTHER" id="PTHR35401">
    <property type="entry name" value="COPG FAMILY HELIX-TURN-HELIX PROTEIN-RELATED-RELATED"/>
    <property type="match status" value="1"/>
</dbReference>
<organism evidence="3 4">
    <name type="scientific">Tectimicrobiota bacterium</name>
    <dbReference type="NCBI Taxonomy" id="2528274"/>
    <lineage>
        <taxon>Bacteria</taxon>
        <taxon>Pseudomonadati</taxon>
        <taxon>Nitrospinota/Tectimicrobiota group</taxon>
        <taxon>Candidatus Tectimicrobiota</taxon>
    </lineage>
</organism>
<dbReference type="Gene3D" id="1.20.5.780">
    <property type="entry name" value="Single helix bin"/>
    <property type="match status" value="1"/>
</dbReference>
<gene>
    <name evidence="3" type="ORF">HY730_09560</name>
</gene>
<evidence type="ECO:0000256" key="2">
    <source>
        <dbReference type="ARBA" id="ARBA00049988"/>
    </source>
</evidence>
<dbReference type="InterPro" id="IPR010985">
    <property type="entry name" value="Ribbon_hlx_hlx"/>
</dbReference>
<comment type="similarity">
    <text evidence="2">Belongs to the TacA antitoxin family.</text>
</comment>
<dbReference type="Proteomes" id="UP000772181">
    <property type="component" value="Unassembled WGS sequence"/>
</dbReference>
<dbReference type="PANTHER" id="PTHR35401:SF2">
    <property type="entry name" value="ABC-TYPE TRANSPORT SYSTEM"/>
    <property type="match status" value="1"/>
</dbReference>
<dbReference type="Pfam" id="PF08681">
    <property type="entry name" value="TacA1"/>
    <property type="match status" value="1"/>
</dbReference>
<dbReference type="EMBL" id="JACQWF010000413">
    <property type="protein sequence ID" value="MBI4596602.1"/>
    <property type="molecule type" value="Genomic_DNA"/>
</dbReference>
<proteinExistence type="inferred from homology"/>
<evidence type="ECO:0000256" key="1">
    <source>
        <dbReference type="ARBA" id="ARBA00022649"/>
    </source>
</evidence>
<accession>A0A933GMF1</accession>
<dbReference type="AlphaFoldDB" id="A0A933GMF1"/>
<name>A0A933GMF1_UNCTE</name>
<sequence length="98" mass="10974">MHSPNSRTGQERTERLEARITRAQKALFKQAADFQGRTLSDFIVQAVSETAIRVVKEHQVITLTTQEQAAFVEALLTPPEPGPRLRAAAGRYRKIMGQ</sequence>
<dbReference type="GO" id="GO:0006355">
    <property type="term" value="P:regulation of DNA-templated transcription"/>
    <property type="evidence" value="ECO:0007669"/>
    <property type="project" value="InterPro"/>
</dbReference>
<comment type="caution">
    <text evidence="3">The sequence shown here is derived from an EMBL/GenBank/DDBJ whole genome shotgun (WGS) entry which is preliminary data.</text>
</comment>
<evidence type="ECO:0000313" key="4">
    <source>
        <dbReference type="Proteomes" id="UP000772181"/>
    </source>
</evidence>
<protein>
    <submittedName>
        <fullName evidence="3">DUF1778 domain-containing protein</fullName>
    </submittedName>
</protein>
<keyword evidence="1" id="KW-1277">Toxin-antitoxin system</keyword>